<feature type="compositionally biased region" description="Polar residues" evidence="1">
    <location>
        <begin position="1"/>
        <end position="10"/>
    </location>
</feature>
<protein>
    <submittedName>
        <fullName evidence="2">Uncharacterized protein</fullName>
    </submittedName>
</protein>
<sequence>MKPQKQTGASQADLPRDRADVDDDRAERVPMQHGTERSVRRPMRVPAEDGRAAAHTGQLPQNQQRLGQHQNSRKQP</sequence>
<dbReference type="EMBL" id="JAIVEX010000007">
    <property type="protein sequence ID" value="MDB0522850.1"/>
    <property type="molecule type" value="Genomic_DNA"/>
</dbReference>
<reference evidence="2" key="1">
    <citation type="submission" date="2021-09" db="EMBL/GenBank/DDBJ databases">
        <title>Genomic analysis of Ralstonia spp.</title>
        <authorList>
            <person name="Aburjaile F."/>
            <person name="Ariute J.C."/>
            <person name="Pais A.K.L."/>
            <person name="Albuquerque G.M.R."/>
            <person name="Silva A.M.F."/>
            <person name="Brenig B."/>
            <person name="Azevedo V."/>
            <person name="Matiuzzi M."/>
            <person name="Ramos R."/>
            <person name="Goes-Neto A."/>
            <person name="Soares S."/>
            <person name="Iseppon A.M.B."/>
            <person name="Souza E."/>
            <person name="Gama M."/>
        </authorList>
    </citation>
    <scope>NUCLEOTIDE SEQUENCE</scope>
    <source>
        <strain evidence="2">B4</strain>
    </source>
</reference>
<evidence type="ECO:0000256" key="1">
    <source>
        <dbReference type="SAM" id="MobiDB-lite"/>
    </source>
</evidence>
<organism evidence="2 3">
    <name type="scientific">Ralstonia solanacearum</name>
    <name type="common">Pseudomonas solanacearum</name>
    <dbReference type="NCBI Taxonomy" id="305"/>
    <lineage>
        <taxon>Bacteria</taxon>
        <taxon>Pseudomonadati</taxon>
        <taxon>Pseudomonadota</taxon>
        <taxon>Betaproteobacteria</taxon>
        <taxon>Burkholderiales</taxon>
        <taxon>Burkholderiaceae</taxon>
        <taxon>Ralstonia</taxon>
        <taxon>Ralstonia solanacearum species complex</taxon>
    </lineage>
</organism>
<accession>A0AAE3NIG5</accession>
<dbReference type="KEGG" id="rsy:RSUY_26570"/>
<feature type="compositionally biased region" description="Polar residues" evidence="1">
    <location>
        <begin position="58"/>
        <end position="70"/>
    </location>
</feature>
<feature type="region of interest" description="Disordered" evidence="1">
    <location>
        <begin position="1"/>
        <end position="76"/>
    </location>
</feature>
<dbReference type="RefSeq" id="WP_003279023.1">
    <property type="nucleotide sequence ID" value="NZ_CDLX01000001.1"/>
</dbReference>
<dbReference type="Proteomes" id="UP001143674">
    <property type="component" value="Unassembled WGS sequence"/>
</dbReference>
<evidence type="ECO:0000313" key="2">
    <source>
        <dbReference type="EMBL" id="MDB0522850.1"/>
    </source>
</evidence>
<evidence type="ECO:0000313" key="3">
    <source>
        <dbReference type="Proteomes" id="UP001143674"/>
    </source>
</evidence>
<comment type="caution">
    <text evidence="2">The sequence shown here is derived from an EMBL/GenBank/DDBJ whole genome shotgun (WGS) entry which is preliminary data.</text>
</comment>
<feature type="compositionally biased region" description="Basic and acidic residues" evidence="1">
    <location>
        <begin position="14"/>
        <end position="39"/>
    </location>
</feature>
<proteinExistence type="predicted"/>
<dbReference type="AlphaFoldDB" id="A0AAE3NIG5"/>
<name>A0AAE3NIG5_RALSL</name>
<gene>
    <name evidence="2" type="ORF">LBW55_14695</name>
</gene>